<protein>
    <submittedName>
        <fullName evidence="2">Uncharacterized protein</fullName>
    </submittedName>
</protein>
<feature type="compositionally biased region" description="Low complexity" evidence="1">
    <location>
        <begin position="111"/>
        <end position="122"/>
    </location>
</feature>
<name>A0ABQ7H8A1_DUNSA</name>
<comment type="caution">
    <text evidence="2">The sequence shown here is derived from an EMBL/GenBank/DDBJ whole genome shotgun (WGS) entry which is preliminary data.</text>
</comment>
<keyword evidence="3" id="KW-1185">Reference proteome</keyword>
<accession>A0ABQ7H8A1</accession>
<evidence type="ECO:0000313" key="2">
    <source>
        <dbReference type="EMBL" id="KAF5843077.1"/>
    </source>
</evidence>
<dbReference type="Proteomes" id="UP000815325">
    <property type="component" value="Unassembled WGS sequence"/>
</dbReference>
<gene>
    <name evidence="2" type="ORF">DUNSADRAFT_2690</name>
</gene>
<evidence type="ECO:0000313" key="3">
    <source>
        <dbReference type="Proteomes" id="UP000815325"/>
    </source>
</evidence>
<feature type="region of interest" description="Disordered" evidence="1">
    <location>
        <begin position="92"/>
        <end position="125"/>
    </location>
</feature>
<evidence type="ECO:0000256" key="1">
    <source>
        <dbReference type="SAM" id="MobiDB-lite"/>
    </source>
</evidence>
<dbReference type="EMBL" id="MU069449">
    <property type="protein sequence ID" value="KAF5843077.1"/>
    <property type="molecule type" value="Genomic_DNA"/>
</dbReference>
<proteinExistence type="predicted"/>
<sequence>MLPKSGPRPDLLPTGMDQCTFCPRTNFARHVRANPRPDPEAEQLRAFDDDDFFTAALGVSMPPSPARLAAFHSPGCPGGGGAVLAQRRQAASMQATGSPIRKKLADPSIRGSTETEGGASSSIVSNAPNALHSISDKLDWDEFLSRQYAFLSQQILRSMEESGAPASPSKPILSAGSAKIMLKKELEGEHYVPPHLRPLSPGRSDVRASAVSKGFSSSSQASYARDRVMGGGNHLLFALKLLSRGVQLHVQAVCSNFATRVNCY</sequence>
<reference evidence="2" key="1">
    <citation type="submission" date="2017-08" db="EMBL/GenBank/DDBJ databases">
        <authorList>
            <person name="Polle J.E."/>
            <person name="Barry K."/>
            <person name="Cushman J."/>
            <person name="Schmutz J."/>
            <person name="Tran D."/>
            <person name="Hathwaick L.T."/>
            <person name="Yim W.C."/>
            <person name="Jenkins J."/>
            <person name="Mckie-Krisberg Z.M."/>
            <person name="Prochnik S."/>
            <person name="Lindquist E."/>
            <person name="Dockter R.B."/>
            <person name="Adam C."/>
            <person name="Molina H."/>
            <person name="Bunkerborg J."/>
            <person name="Jin E."/>
            <person name="Buchheim M."/>
            <person name="Magnuson J."/>
        </authorList>
    </citation>
    <scope>NUCLEOTIDE SEQUENCE</scope>
    <source>
        <strain evidence="2">CCAP 19/18</strain>
    </source>
</reference>
<organism evidence="2 3">
    <name type="scientific">Dunaliella salina</name>
    <name type="common">Green alga</name>
    <name type="synonym">Protococcus salinus</name>
    <dbReference type="NCBI Taxonomy" id="3046"/>
    <lineage>
        <taxon>Eukaryota</taxon>
        <taxon>Viridiplantae</taxon>
        <taxon>Chlorophyta</taxon>
        <taxon>core chlorophytes</taxon>
        <taxon>Chlorophyceae</taxon>
        <taxon>CS clade</taxon>
        <taxon>Chlamydomonadales</taxon>
        <taxon>Dunaliellaceae</taxon>
        <taxon>Dunaliella</taxon>
    </lineage>
</organism>